<protein>
    <recommendedName>
        <fullName evidence="3">DUF86 domain-containing protein</fullName>
    </recommendedName>
</protein>
<dbReference type="RefSeq" id="WP_382209908.1">
    <property type="nucleotide sequence ID" value="NZ_JBHSZH010000005.1"/>
</dbReference>
<dbReference type="EMBL" id="JBHSZH010000005">
    <property type="protein sequence ID" value="MFC7080999.1"/>
    <property type="molecule type" value="Genomic_DNA"/>
</dbReference>
<organism evidence="1 2">
    <name type="scientific">Halorussus caseinilyticus</name>
    <dbReference type="NCBI Taxonomy" id="3034025"/>
    <lineage>
        <taxon>Archaea</taxon>
        <taxon>Methanobacteriati</taxon>
        <taxon>Methanobacteriota</taxon>
        <taxon>Stenosarchaea group</taxon>
        <taxon>Halobacteria</taxon>
        <taxon>Halobacteriales</taxon>
        <taxon>Haladaptataceae</taxon>
        <taxon>Halorussus</taxon>
    </lineage>
</organism>
<proteinExistence type="predicted"/>
<reference evidence="1 2" key="1">
    <citation type="journal article" date="2019" name="Int. J. Syst. Evol. Microbiol.">
        <title>The Global Catalogue of Microorganisms (GCM) 10K type strain sequencing project: providing services to taxonomists for standard genome sequencing and annotation.</title>
        <authorList>
            <consortium name="The Broad Institute Genomics Platform"/>
            <consortium name="The Broad Institute Genome Sequencing Center for Infectious Disease"/>
            <person name="Wu L."/>
            <person name="Ma J."/>
        </authorList>
    </citation>
    <scope>NUCLEOTIDE SEQUENCE [LARGE SCALE GENOMIC DNA]</scope>
    <source>
        <strain evidence="1 2">DT72</strain>
    </source>
</reference>
<accession>A0ABD5WSE2</accession>
<gene>
    <name evidence="1" type="ORF">ACFQJ6_13675</name>
</gene>
<evidence type="ECO:0000313" key="2">
    <source>
        <dbReference type="Proteomes" id="UP001596407"/>
    </source>
</evidence>
<dbReference type="Proteomes" id="UP001596407">
    <property type="component" value="Unassembled WGS sequence"/>
</dbReference>
<dbReference type="AlphaFoldDB" id="A0ABD5WSE2"/>
<keyword evidence="2" id="KW-1185">Reference proteome</keyword>
<sequence length="119" mass="13915">MEDNEYALSLILTSTRLETVISEAIRLHYGWDLEEFENEGYNSYSLGKLITECSKYGALQEHDEEINRIESNKNPIVNLRNNLVHDYGYLEKIEKDEETQKKVRNAIEDTLDFIEAVEL</sequence>
<evidence type="ECO:0000313" key="1">
    <source>
        <dbReference type="EMBL" id="MFC7080999.1"/>
    </source>
</evidence>
<evidence type="ECO:0008006" key="3">
    <source>
        <dbReference type="Google" id="ProtNLM"/>
    </source>
</evidence>
<name>A0ABD5WSE2_9EURY</name>
<comment type="caution">
    <text evidence="1">The sequence shown here is derived from an EMBL/GenBank/DDBJ whole genome shotgun (WGS) entry which is preliminary data.</text>
</comment>